<dbReference type="OrthoDB" id="1029473at2"/>
<dbReference type="AlphaFoldDB" id="F0R974"/>
<dbReference type="Proteomes" id="UP000007486">
    <property type="component" value="Plasmid pBACSA01"/>
</dbReference>
<proteinExistence type="predicted"/>
<accession>F0R974</accession>
<dbReference type="RefSeq" id="WP_013619548.1">
    <property type="nucleotide sequence ID" value="NC_015165.1"/>
</dbReference>
<gene>
    <name evidence="1" type="ordered locus">Bacsa_3674</name>
</gene>
<evidence type="ECO:0000313" key="2">
    <source>
        <dbReference type="Proteomes" id="UP000007486"/>
    </source>
</evidence>
<dbReference type="KEGG" id="bsa:Bacsa_3674"/>
<evidence type="ECO:0000313" key="1">
    <source>
        <dbReference type="EMBL" id="ADY38195.1"/>
    </source>
</evidence>
<geneLocation type="plasmid" evidence="1 2">
    <name>pBACSA01</name>
</geneLocation>
<reference evidence="2" key="1">
    <citation type="journal article" date="2011" name="Stand. Genomic Sci.">
        <title>Complete genome sequence of Bacteroides salanitronis type strain (BL78).</title>
        <authorList>
            <person name="Gronow S."/>
            <person name="Held B."/>
            <person name="Lucas S."/>
            <person name="Lapidus A."/>
            <person name="Del Rio T.G."/>
            <person name="Nolan M."/>
            <person name="Tice H."/>
            <person name="Deshpande S."/>
            <person name="Cheng J.F."/>
            <person name="Pitluck S."/>
            <person name="Liolios K."/>
            <person name="Pagani I."/>
            <person name="Ivanova N."/>
            <person name="Mavromatis K."/>
            <person name="Pati A."/>
            <person name="Tapia R."/>
            <person name="Han C."/>
            <person name="Goodwin L."/>
            <person name="Chen A."/>
            <person name="Palaniappan K."/>
            <person name="Land M."/>
            <person name="Hauser L."/>
            <person name="Chang Y.J."/>
            <person name="Jeffries C.D."/>
            <person name="Brambilla E.M."/>
            <person name="Rohde M."/>
            <person name="Goker M."/>
            <person name="Detter J.C."/>
            <person name="Woyke T."/>
            <person name="Bristow J."/>
            <person name="Markowitz V."/>
            <person name="Hugenholtz P."/>
            <person name="Kyrpides N.C."/>
            <person name="Klenk H.P."/>
            <person name="Eisen J.A."/>
        </authorList>
    </citation>
    <scope>NUCLEOTIDE SEQUENCE [LARGE SCALE GENOMIC DNA]</scope>
    <source>
        <strain evidence="2">DSM 18170</strain>
    </source>
</reference>
<name>F0R974_PHOSB</name>
<dbReference type="HOGENOM" id="CLU_2091921_0_0_10"/>
<reference evidence="1 2" key="2">
    <citation type="submission" date="2011-02" db="EMBL/GenBank/DDBJ databases">
        <title>The complete sequence of plasmid1 of Bacteroides salanitronis DSM 18170.</title>
        <authorList>
            <consortium name="US DOE Joint Genome Institute (JGI-PGF)"/>
            <person name="Lucas S."/>
            <person name="Copeland A."/>
            <person name="Lapidus A."/>
            <person name="Goodwin L."/>
            <person name="Pitluck S."/>
            <person name="Kyrpides N."/>
            <person name="Mavromatis K."/>
            <person name="Ivanova N."/>
            <person name="Mikhailova N."/>
            <person name="Teshima H."/>
            <person name="Misra M."/>
            <person name="Detter J.C."/>
            <person name="Han C."/>
            <person name="Larimer F."/>
            <person name="Land M."/>
            <person name="Hauser L."/>
            <person name="Markowitz V."/>
            <person name="Cheng J.-F."/>
            <person name="Hugenholtz P."/>
            <person name="Woyke T."/>
            <person name="Wu D."/>
            <person name="Gronow S."/>
            <person name="Wellnitz S."/>
            <person name="Brambilla E."/>
            <person name="Klenk H.-P."/>
            <person name="Eisen J.A."/>
        </authorList>
    </citation>
    <scope>NUCLEOTIDE SEQUENCE [LARGE SCALE GENOMIC DNA]</scope>
    <source>
        <strain evidence="1 2">DSM 18170</strain>
        <plasmid evidence="1 2">pBACSA01</plasmid>
    </source>
</reference>
<sequence>MKVNIVIDSRLFKRPLCVEIDWNFPHLPRIGEQISPLIIMLSPKLTYENLIEFLTDEAINDFCKDLTCNEEVEEYFRAWIYDVICEANIIESIHYISDKEDYTKIIPEIYLSDLRN</sequence>
<dbReference type="EMBL" id="CP002531">
    <property type="protein sequence ID" value="ADY38195.1"/>
    <property type="molecule type" value="Genomic_DNA"/>
</dbReference>
<keyword evidence="2" id="KW-1185">Reference proteome</keyword>
<protein>
    <submittedName>
        <fullName evidence="1">Uncharacterized protein</fullName>
    </submittedName>
</protein>
<organism evidence="1 2">
    <name type="scientific">Phocaeicola salanitronis (strain DSM 18170 / JCM 13657 / CCUG 60908 / BL78)</name>
    <name type="common">Bacteroides salanitronis</name>
    <dbReference type="NCBI Taxonomy" id="667015"/>
    <lineage>
        <taxon>Bacteria</taxon>
        <taxon>Pseudomonadati</taxon>
        <taxon>Bacteroidota</taxon>
        <taxon>Bacteroidia</taxon>
        <taxon>Bacteroidales</taxon>
        <taxon>Bacteroidaceae</taxon>
        <taxon>Phocaeicola</taxon>
    </lineage>
</organism>
<keyword evidence="1" id="KW-0614">Plasmid</keyword>